<dbReference type="PANTHER" id="PTHR20948:SF2">
    <property type="entry name" value="TRANSMEMBRANE PROTEIN 164"/>
    <property type="match status" value="1"/>
</dbReference>
<dbReference type="InterPro" id="IPR026508">
    <property type="entry name" value="TMEM164"/>
</dbReference>
<dbReference type="Proteomes" id="UP001165160">
    <property type="component" value="Unassembled WGS sequence"/>
</dbReference>
<name>A0A9W7CDW9_9STRA</name>
<evidence type="ECO:0000313" key="3">
    <source>
        <dbReference type="Proteomes" id="UP001165160"/>
    </source>
</evidence>
<proteinExistence type="predicted"/>
<feature type="transmembrane region" description="Helical" evidence="1">
    <location>
        <begin position="285"/>
        <end position="309"/>
    </location>
</feature>
<reference evidence="3" key="1">
    <citation type="journal article" date="2023" name="Commun. Biol.">
        <title>Genome analysis of Parmales, the sister group of diatoms, reveals the evolutionary specialization of diatoms from phago-mixotrophs to photoautotrophs.</title>
        <authorList>
            <person name="Ban H."/>
            <person name="Sato S."/>
            <person name="Yoshikawa S."/>
            <person name="Yamada K."/>
            <person name="Nakamura Y."/>
            <person name="Ichinomiya M."/>
            <person name="Sato N."/>
            <person name="Blanc-Mathieu R."/>
            <person name="Endo H."/>
            <person name="Kuwata A."/>
            <person name="Ogata H."/>
        </authorList>
    </citation>
    <scope>NUCLEOTIDE SEQUENCE [LARGE SCALE GENOMIC DNA]</scope>
    <source>
        <strain evidence="3">NIES 3699</strain>
    </source>
</reference>
<organism evidence="2 3">
    <name type="scientific">Triparma verrucosa</name>
    <dbReference type="NCBI Taxonomy" id="1606542"/>
    <lineage>
        <taxon>Eukaryota</taxon>
        <taxon>Sar</taxon>
        <taxon>Stramenopiles</taxon>
        <taxon>Ochrophyta</taxon>
        <taxon>Bolidophyceae</taxon>
        <taxon>Parmales</taxon>
        <taxon>Triparmaceae</taxon>
        <taxon>Triparma</taxon>
    </lineage>
</organism>
<accession>A0A9W7CDW9</accession>
<protein>
    <submittedName>
        <fullName evidence="2">Uncharacterized protein</fullName>
    </submittedName>
</protein>
<keyword evidence="1" id="KW-1133">Transmembrane helix</keyword>
<sequence length="319" mass="35954">MNLLFTVLSDYYVSLSNGRLVDEPPPGIESESLVGSYIFGGHVCYLNPTVYCADLPEGQRNNVGSWYLSSERHAQETIFVTAFYALLAFTSIYLLPNKKVRVTNPIKPPLILTLSSVVNLFLLVYYKLTSDSPNNIYFMVMPCNVLWVLNLCLSLPVVSPNVKAAIVQALFQFQALVITVFVTKDTAGLNGFLEVEFFWVSHCLLLLPPFYYLWQGQSETLLHYSTKTNKLKSEVVNFVKYILQSASAMGVFYFAIVLPLCFKSLLNLNYMLSPPGPIFGENYRLVSQLLIVVGFACSRISMIAVDIACKIIRRREKKD</sequence>
<feature type="transmembrane region" description="Helical" evidence="1">
    <location>
        <begin position="108"/>
        <end position="126"/>
    </location>
</feature>
<dbReference type="AlphaFoldDB" id="A0A9W7CDW9"/>
<feature type="transmembrane region" description="Helical" evidence="1">
    <location>
        <begin position="138"/>
        <end position="158"/>
    </location>
</feature>
<feature type="transmembrane region" description="Helical" evidence="1">
    <location>
        <begin position="195"/>
        <end position="214"/>
    </location>
</feature>
<dbReference type="EMBL" id="BRXX01000291">
    <property type="protein sequence ID" value="GMI02894.1"/>
    <property type="molecule type" value="Genomic_DNA"/>
</dbReference>
<feature type="transmembrane region" description="Helical" evidence="1">
    <location>
        <begin position="77"/>
        <end position="96"/>
    </location>
</feature>
<gene>
    <name evidence="2" type="ORF">TrVE_jg11446</name>
</gene>
<feature type="transmembrane region" description="Helical" evidence="1">
    <location>
        <begin position="235"/>
        <end position="265"/>
    </location>
</feature>
<comment type="caution">
    <text evidence="2">The sequence shown here is derived from an EMBL/GenBank/DDBJ whole genome shotgun (WGS) entry which is preliminary data.</text>
</comment>
<feature type="transmembrane region" description="Helical" evidence="1">
    <location>
        <begin position="165"/>
        <end position="183"/>
    </location>
</feature>
<evidence type="ECO:0000313" key="2">
    <source>
        <dbReference type="EMBL" id="GMI02894.1"/>
    </source>
</evidence>
<dbReference type="PANTHER" id="PTHR20948">
    <property type="entry name" value="TRANSMEMBRANE PROTEIN 164"/>
    <property type="match status" value="1"/>
</dbReference>
<keyword evidence="1" id="KW-0472">Membrane</keyword>
<evidence type="ECO:0000256" key="1">
    <source>
        <dbReference type="SAM" id="Phobius"/>
    </source>
</evidence>
<keyword evidence="1" id="KW-0812">Transmembrane</keyword>
<keyword evidence="3" id="KW-1185">Reference proteome</keyword>